<feature type="transmembrane region" description="Helical" evidence="8">
    <location>
        <begin position="124"/>
        <end position="143"/>
    </location>
</feature>
<evidence type="ECO:0000256" key="2">
    <source>
        <dbReference type="ARBA" id="ARBA00022654"/>
    </source>
</evidence>
<dbReference type="InterPro" id="IPR006741">
    <property type="entry name" value="AgrB"/>
</dbReference>
<dbReference type="GO" id="GO:0016020">
    <property type="term" value="C:membrane"/>
    <property type="evidence" value="ECO:0007669"/>
    <property type="project" value="InterPro"/>
</dbReference>
<dbReference type="EMBL" id="MKGH01000011">
    <property type="protein sequence ID" value="PKX79110.1"/>
    <property type="molecule type" value="Genomic_DNA"/>
</dbReference>
<dbReference type="GO" id="GO:0008233">
    <property type="term" value="F:peptidase activity"/>
    <property type="evidence" value="ECO:0007669"/>
    <property type="project" value="UniProtKB-KW"/>
</dbReference>
<keyword evidence="4 8" id="KW-0812">Transmembrane</keyword>
<evidence type="ECO:0000313" key="10">
    <source>
        <dbReference type="Proteomes" id="UP000234349"/>
    </source>
</evidence>
<evidence type="ECO:0000313" key="9">
    <source>
        <dbReference type="EMBL" id="PKX79110.1"/>
    </source>
</evidence>
<evidence type="ECO:0008006" key="11">
    <source>
        <dbReference type="Google" id="ProtNLM"/>
    </source>
</evidence>
<comment type="caution">
    <text evidence="9">The sequence shown here is derived from an EMBL/GenBank/DDBJ whole genome shotgun (WGS) entry which is preliminary data.</text>
</comment>
<dbReference type="GO" id="GO:0006508">
    <property type="term" value="P:proteolysis"/>
    <property type="evidence" value="ECO:0007669"/>
    <property type="project" value="UniProtKB-KW"/>
</dbReference>
<feature type="transmembrane region" description="Helical" evidence="8">
    <location>
        <begin position="164"/>
        <end position="197"/>
    </location>
</feature>
<gene>
    <name evidence="9" type="ORF">CUR37_03455</name>
</gene>
<dbReference type="GO" id="GO:0009372">
    <property type="term" value="P:quorum sensing"/>
    <property type="evidence" value="ECO:0007669"/>
    <property type="project" value="UniProtKB-KW"/>
</dbReference>
<evidence type="ECO:0000256" key="1">
    <source>
        <dbReference type="ARBA" id="ARBA00022475"/>
    </source>
</evidence>
<keyword evidence="1" id="KW-1003">Cell membrane</keyword>
<evidence type="ECO:0000256" key="3">
    <source>
        <dbReference type="ARBA" id="ARBA00022670"/>
    </source>
</evidence>
<dbReference type="Proteomes" id="UP000234349">
    <property type="component" value="Unassembled WGS sequence"/>
</dbReference>
<keyword evidence="7 8" id="KW-0472">Membrane</keyword>
<dbReference type="AlphaFoldDB" id="A0AAX0VBT5"/>
<accession>A0AAX0VBT5</accession>
<keyword evidence="2" id="KW-0673">Quorum sensing</keyword>
<keyword evidence="6 8" id="KW-1133">Transmembrane helix</keyword>
<evidence type="ECO:0000256" key="7">
    <source>
        <dbReference type="ARBA" id="ARBA00023136"/>
    </source>
</evidence>
<dbReference type="Pfam" id="PF04647">
    <property type="entry name" value="AgrB"/>
    <property type="match status" value="1"/>
</dbReference>
<feature type="transmembrane region" description="Helical" evidence="8">
    <location>
        <begin position="60"/>
        <end position="88"/>
    </location>
</feature>
<protein>
    <recommendedName>
        <fullName evidence="11">Accessory gene regulator B</fullName>
    </recommendedName>
</protein>
<sequence>MKHTLTCLFYYLSIKNNNGGVGGLENLTKMITNLLVRKKVISADEQVFYNYGVELTINEFLITASILLFGLSTHQFWLTVGYVILFRIIHTQTGGYHCRTYLNCYLTSASLAIVAIYLAQWLLFNTTVAIIFSLLSALAFWFGTPLIEDKRVKNEKFKRNRITIAAFCLFSVLCLCFNFLVIPIGAATLATLVLVTISHLKEVISHEKSPKLR</sequence>
<evidence type="ECO:0000256" key="4">
    <source>
        <dbReference type="ARBA" id="ARBA00022692"/>
    </source>
</evidence>
<keyword evidence="5" id="KW-0378">Hydrolase</keyword>
<keyword evidence="3" id="KW-0645">Protease</keyword>
<proteinExistence type="predicted"/>
<name>A0AAX0VBT5_LATSK</name>
<evidence type="ECO:0000256" key="6">
    <source>
        <dbReference type="ARBA" id="ARBA00022989"/>
    </source>
</evidence>
<organism evidence="9 10">
    <name type="scientific">Latilactobacillus sakei</name>
    <name type="common">Lactobacillus sakei</name>
    <dbReference type="NCBI Taxonomy" id="1599"/>
    <lineage>
        <taxon>Bacteria</taxon>
        <taxon>Bacillati</taxon>
        <taxon>Bacillota</taxon>
        <taxon>Bacilli</taxon>
        <taxon>Lactobacillales</taxon>
        <taxon>Lactobacillaceae</taxon>
        <taxon>Latilactobacillus</taxon>
    </lineage>
</organism>
<evidence type="ECO:0000256" key="5">
    <source>
        <dbReference type="ARBA" id="ARBA00022801"/>
    </source>
</evidence>
<evidence type="ECO:0000256" key="8">
    <source>
        <dbReference type="SAM" id="Phobius"/>
    </source>
</evidence>
<feature type="transmembrane region" description="Helical" evidence="8">
    <location>
        <begin position="100"/>
        <end position="118"/>
    </location>
</feature>
<dbReference type="SMART" id="SM00793">
    <property type="entry name" value="AgrB"/>
    <property type="match status" value="1"/>
</dbReference>
<reference evidence="9 10" key="1">
    <citation type="submission" date="2016-09" db="EMBL/GenBank/DDBJ databases">
        <authorList>
            <person name="Inglin R.C."/>
        </authorList>
    </citation>
    <scope>NUCLEOTIDE SEQUENCE [LARGE SCALE GENOMIC DNA]</scope>
    <source>
        <strain evidence="9 10">RI-517</strain>
    </source>
</reference>